<dbReference type="RefSeq" id="WP_186867166.1">
    <property type="nucleotide sequence ID" value="NZ_JACOPH010000007.1"/>
</dbReference>
<dbReference type="EMBL" id="JACOPH010000007">
    <property type="protein sequence ID" value="MBC5714475.1"/>
    <property type="molecule type" value="Genomic_DNA"/>
</dbReference>
<proteinExistence type="predicted"/>
<organism evidence="1 2">
    <name type="scientific">Roseburia zhanii</name>
    <dbReference type="NCBI Taxonomy" id="2763064"/>
    <lineage>
        <taxon>Bacteria</taxon>
        <taxon>Bacillati</taxon>
        <taxon>Bacillota</taxon>
        <taxon>Clostridia</taxon>
        <taxon>Lachnospirales</taxon>
        <taxon>Lachnospiraceae</taxon>
        <taxon>Roseburia</taxon>
    </lineage>
</organism>
<sequence length="195" mass="23550">MKNTDYRGTVRILVDVITTVINLSIMAQISKNCYRCNRNYSRQGEVSNENANCILKKQQFTKKKEINDKKYYAEDIKKLRYLLDEAYQQMQQGQYHYAIYDANSVMRETMKILLRYKNRGYAMDDLLMNIKICERKKLLGADKDFINRMYEVYHICECDRQRFDKGKYINHRKVHFVIMQLKDLLNFVEREIIYS</sequence>
<comment type="caution">
    <text evidence="1">The sequence shown here is derived from an EMBL/GenBank/DDBJ whole genome shotgun (WGS) entry which is preliminary data.</text>
</comment>
<evidence type="ECO:0000313" key="1">
    <source>
        <dbReference type="EMBL" id="MBC5714475.1"/>
    </source>
</evidence>
<keyword evidence="2" id="KW-1185">Reference proteome</keyword>
<accession>A0A923RU27</accession>
<dbReference type="AlphaFoldDB" id="A0A923RU27"/>
<name>A0A923RU27_9FIRM</name>
<reference evidence="1" key="1">
    <citation type="submission" date="2020-08" db="EMBL/GenBank/DDBJ databases">
        <title>Genome public.</title>
        <authorList>
            <person name="Liu C."/>
            <person name="Sun Q."/>
        </authorList>
    </citation>
    <scope>NUCLEOTIDE SEQUENCE</scope>
    <source>
        <strain evidence="1">BX1005</strain>
    </source>
</reference>
<dbReference type="Proteomes" id="UP000606720">
    <property type="component" value="Unassembled WGS sequence"/>
</dbReference>
<evidence type="ECO:0008006" key="3">
    <source>
        <dbReference type="Google" id="ProtNLM"/>
    </source>
</evidence>
<evidence type="ECO:0000313" key="2">
    <source>
        <dbReference type="Proteomes" id="UP000606720"/>
    </source>
</evidence>
<gene>
    <name evidence="1" type="ORF">H8S17_09675</name>
</gene>
<protein>
    <recommendedName>
        <fullName evidence="3">HEPN domain-containing protein</fullName>
    </recommendedName>
</protein>